<dbReference type="InterPro" id="IPR013517">
    <property type="entry name" value="FG-GAP"/>
</dbReference>
<dbReference type="AlphaFoldDB" id="A0A6J4V5Y2"/>
<accession>A0A6J4V5Y2</accession>
<protein>
    <submittedName>
        <fullName evidence="2">Uncharacterized protein</fullName>
    </submittedName>
</protein>
<dbReference type="SUPFAM" id="SSF69318">
    <property type="entry name" value="Integrin alpha N-terminal domain"/>
    <property type="match status" value="1"/>
</dbReference>
<dbReference type="EMBL" id="CADCWK010000251">
    <property type="protein sequence ID" value="CAA9567810.1"/>
    <property type="molecule type" value="Genomic_DNA"/>
</dbReference>
<reference evidence="2" key="1">
    <citation type="submission" date="2020-02" db="EMBL/GenBank/DDBJ databases">
        <authorList>
            <person name="Meier V. D."/>
        </authorList>
    </citation>
    <scope>NUCLEOTIDE SEQUENCE</scope>
    <source>
        <strain evidence="2">AVDCRST_MAG33</strain>
    </source>
</reference>
<dbReference type="InterPro" id="IPR028994">
    <property type="entry name" value="Integrin_alpha_N"/>
</dbReference>
<sequence length="235" mass="24509">MRSRDPVQSRLVSVLIVSPLVSATGTVGQDATPGTGSLFEDVTVSHVIGPPDEPKFGMATSAADRDGDGDLDLAGTSEYALNRILINDGTGRLTDESDTRLARTAGDHEDVAVADFDVGGDPDLVFVGENDHVNGYRLNDSDAVFTDVTDRLPRCGTSNAVLAVDGDPDMVIGNNGQGFLFVSCGDGPFDDQAAERLPVSDDVTPDIEPGGIDRAGHIDLILGNEDGNVVLVNDG</sequence>
<gene>
    <name evidence="2" type="ORF">AVDCRST_MAG33-2222</name>
</gene>
<dbReference type="Pfam" id="PF13517">
    <property type="entry name" value="FG-GAP_3"/>
    <property type="match status" value="1"/>
</dbReference>
<proteinExistence type="predicted"/>
<name>A0A6J4V5Y2_9BACT</name>
<keyword evidence="1" id="KW-0732">Signal</keyword>
<evidence type="ECO:0000313" key="2">
    <source>
        <dbReference type="EMBL" id="CAA9567810.1"/>
    </source>
</evidence>
<evidence type="ECO:0000256" key="1">
    <source>
        <dbReference type="ARBA" id="ARBA00022729"/>
    </source>
</evidence>
<feature type="non-terminal residue" evidence="2">
    <location>
        <position position="235"/>
    </location>
</feature>
<organism evidence="2">
    <name type="scientific">uncultured Thermomicrobiales bacterium</name>
    <dbReference type="NCBI Taxonomy" id="1645740"/>
    <lineage>
        <taxon>Bacteria</taxon>
        <taxon>Pseudomonadati</taxon>
        <taxon>Thermomicrobiota</taxon>
        <taxon>Thermomicrobia</taxon>
        <taxon>Thermomicrobiales</taxon>
        <taxon>environmental samples</taxon>
    </lineage>
</organism>